<dbReference type="KEGG" id="fil:BN1229_v1_0008"/>
<dbReference type="Proteomes" id="UP000033187">
    <property type="component" value="Chromosome 1"/>
</dbReference>
<accession>A0A0D6J969</accession>
<reference evidence="2" key="1">
    <citation type="submission" date="2015-02" db="EMBL/GenBank/DDBJ databases">
        <authorList>
            <person name="Chooi Y.-H."/>
        </authorList>
    </citation>
    <scope>NUCLEOTIDE SEQUENCE [LARGE SCALE GENOMIC DNA]</scope>
    <source>
        <strain evidence="2">strain Y</strain>
    </source>
</reference>
<dbReference type="EMBL" id="LN829119">
    <property type="protein sequence ID" value="CPR14643.1"/>
    <property type="molecule type" value="Genomic_DNA"/>
</dbReference>
<protein>
    <submittedName>
        <fullName evidence="1">Uncharacterized protein</fullName>
    </submittedName>
</protein>
<sequence length="46" mass="5067">MDLKSDNAALLSEEIVVIFPGSWNDELFLARANQINLLPGVIRSVP</sequence>
<organism evidence="1 2">
    <name type="scientific">Candidatus Filomicrobium marinum</name>
    <dbReference type="NCBI Taxonomy" id="1608628"/>
    <lineage>
        <taxon>Bacteria</taxon>
        <taxon>Pseudomonadati</taxon>
        <taxon>Pseudomonadota</taxon>
        <taxon>Alphaproteobacteria</taxon>
        <taxon>Hyphomicrobiales</taxon>
        <taxon>Hyphomicrobiaceae</taxon>
        <taxon>Filomicrobium</taxon>
    </lineage>
</organism>
<evidence type="ECO:0000313" key="1">
    <source>
        <dbReference type="EMBL" id="CPR14643.1"/>
    </source>
</evidence>
<proteinExistence type="predicted"/>
<name>A0A0D6J969_9HYPH</name>
<keyword evidence="2" id="KW-1185">Reference proteome</keyword>
<dbReference type="KEGG" id="fiy:BN1229_v1_0008"/>
<gene>
    <name evidence="1" type="ORF">YBN1229_v1_0008</name>
</gene>
<evidence type="ECO:0000313" key="2">
    <source>
        <dbReference type="Proteomes" id="UP000033187"/>
    </source>
</evidence>
<dbReference type="AlphaFoldDB" id="A0A0D6J969"/>